<evidence type="ECO:0000256" key="1">
    <source>
        <dbReference type="SAM" id="MobiDB-lite"/>
    </source>
</evidence>
<evidence type="ECO:0000313" key="4">
    <source>
        <dbReference type="Proteomes" id="UP000190744"/>
    </source>
</evidence>
<feature type="compositionally biased region" description="Polar residues" evidence="1">
    <location>
        <begin position="292"/>
        <end position="301"/>
    </location>
</feature>
<comment type="caution">
    <text evidence="3">The sequence shown here is derived from an EMBL/GenBank/DDBJ whole genome shotgun (WGS) entry which is preliminary data.</text>
</comment>
<proteinExistence type="predicted"/>
<feature type="domain" description="EH" evidence="2">
    <location>
        <begin position="470"/>
        <end position="580"/>
    </location>
</feature>
<feature type="region of interest" description="Disordered" evidence="1">
    <location>
        <begin position="268"/>
        <end position="361"/>
    </location>
</feature>
<feature type="region of interest" description="Disordered" evidence="1">
    <location>
        <begin position="217"/>
        <end position="254"/>
    </location>
</feature>
<dbReference type="CDD" id="cd00052">
    <property type="entry name" value="EH"/>
    <property type="match status" value="1"/>
</dbReference>
<dbReference type="SMART" id="SM00027">
    <property type="entry name" value="EH"/>
    <property type="match status" value="1"/>
</dbReference>
<dbReference type="Gene3D" id="1.10.238.10">
    <property type="entry name" value="EF-hand"/>
    <property type="match status" value="1"/>
</dbReference>
<feature type="compositionally biased region" description="Low complexity" evidence="1">
    <location>
        <begin position="343"/>
        <end position="354"/>
    </location>
</feature>
<organism evidence="3 4">
    <name type="scientific">Penicillium brasilianum</name>
    <dbReference type="NCBI Taxonomy" id="104259"/>
    <lineage>
        <taxon>Eukaryota</taxon>
        <taxon>Fungi</taxon>
        <taxon>Dikarya</taxon>
        <taxon>Ascomycota</taxon>
        <taxon>Pezizomycotina</taxon>
        <taxon>Eurotiomycetes</taxon>
        <taxon>Eurotiomycetidae</taxon>
        <taxon>Eurotiales</taxon>
        <taxon>Aspergillaceae</taxon>
        <taxon>Penicillium</taxon>
    </lineage>
</organism>
<feature type="compositionally biased region" description="Low complexity" evidence="1">
    <location>
        <begin position="217"/>
        <end position="228"/>
    </location>
</feature>
<dbReference type="AlphaFoldDB" id="A0A1S9RVF7"/>
<feature type="region of interest" description="Disordered" evidence="1">
    <location>
        <begin position="485"/>
        <end position="504"/>
    </location>
</feature>
<gene>
    <name evidence="3" type="ORF">PEBR_27624</name>
</gene>
<dbReference type="SUPFAM" id="SSF47473">
    <property type="entry name" value="EF-hand"/>
    <property type="match status" value="1"/>
</dbReference>
<dbReference type="EMBL" id="LJBN01000112">
    <property type="protein sequence ID" value="OOQ89366.1"/>
    <property type="molecule type" value="Genomic_DNA"/>
</dbReference>
<protein>
    <recommendedName>
        <fullName evidence="2">EH domain-containing protein</fullName>
    </recommendedName>
</protein>
<reference evidence="4" key="1">
    <citation type="submission" date="2015-09" db="EMBL/GenBank/DDBJ databases">
        <authorList>
            <person name="Fill T.P."/>
            <person name="Baretta J.F."/>
            <person name="de Almeida L.G."/>
            <person name="Rocha M."/>
            <person name="de Souza D.H."/>
            <person name="Malavazi I."/>
            <person name="Cerdeira L.T."/>
            <person name="Hong H."/>
            <person name="Samborskyy M."/>
            <person name="de Vasconcelos A.T."/>
            <person name="Leadlay P."/>
            <person name="Rodrigues-Filho E."/>
        </authorList>
    </citation>
    <scope>NUCLEOTIDE SEQUENCE [LARGE SCALE GENOMIC DNA]</scope>
    <source>
        <strain evidence="4">LaBioMMi 136</strain>
    </source>
</reference>
<dbReference type="GO" id="GO:0005737">
    <property type="term" value="C:cytoplasm"/>
    <property type="evidence" value="ECO:0007669"/>
    <property type="project" value="TreeGrafter"/>
</dbReference>
<dbReference type="GO" id="GO:0005886">
    <property type="term" value="C:plasma membrane"/>
    <property type="evidence" value="ECO:0007669"/>
    <property type="project" value="TreeGrafter"/>
</dbReference>
<accession>A0A1S9RVF7</accession>
<evidence type="ECO:0000313" key="3">
    <source>
        <dbReference type="EMBL" id="OOQ89366.1"/>
    </source>
</evidence>
<dbReference type="GO" id="GO:0016197">
    <property type="term" value="P:endosomal transport"/>
    <property type="evidence" value="ECO:0007669"/>
    <property type="project" value="TreeGrafter"/>
</dbReference>
<dbReference type="InterPro" id="IPR000261">
    <property type="entry name" value="EH_dom"/>
</dbReference>
<dbReference type="Proteomes" id="UP000190744">
    <property type="component" value="Unassembled WGS sequence"/>
</dbReference>
<feature type="region of interest" description="Disordered" evidence="1">
    <location>
        <begin position="166"/>
        <end position="187"/>
    </location>
</feature>
<dbReference type="GO" id="GO:0006897">
    <property type="term" value="P:endocytosis"/>
    <property type="evidence" value="ECO:0007669"/>
    <property type="project" value="TreeGrafter"/>
</dbReference>
<name>A0A1S9RVF7_PENBI</name>
<feature type="region of interest" description="Disordered" evidence="1">
    <location>
        <begin position="376"/>
        <end position="425"/>
    </location>
</feature>
<sequence length="592" mass="64079">MTSYSSVPASGEQLKLENCAVHGRPRKWASGPFGQRHLDLSQAHQLQCNPESSLSHPVHFVFFTSLYSRLALAGSDDGEMNGEIAAANPRLASPASRNNSALLGATIAFSNSSKTSPHVASSPSAAARAAVASTLNRYAERRHEMDSENGPEVGSVKDKIGLFTANNTLSPPRAVSRGRTPPPSVSPGQIAARLAVERSPSRVQEATAAVAAAKISAARSASRMQSQATEERRELRSPIPIRPSHTAQENPVDTMLQDDLAIKESELETKTYQKPPSLPPRAASVRVPATSPHPSVSSRMATISLDDNKPRLPPRSTASRASMRNPVLTGTPLLRPSTPSMASVSGLSYNSSSSATNEPAAMDEEALSNAIVASSLASARASPATKLPPPPPSRRRARSRSILQFAHSPKSDLSRTPSPPKGMPMTLRGMPKAEESEAHRRHRVNLLHKHPHKHHEGDRKRWKREVTEKERKRYEGVWASNKGLLISSDRGKPGRGPNGSVKGPPASEMVLNLVVREIWSRSRLPPTMLAQVWDLVDSQRIGLLTKEEFVVGMWLIDQQLKGHKLPVKVPDNVWDSVRYVTGIKLSSVGSKG</sequence>
<dbReference type="PROSITE" id="PS50031">
    <property type="entry name" value="EH"/>
    <property type="match status" value="1"/>
</dbReference>
<dbReference type="Pfam" id="PF12763">
    <property type="entry name" value="EH"/>
    <property type="match status" value="1"/>
</dbReference>
<dbReference type="InterPro" id="IPR011992">
    <property type="entry name" value="EF-hand-dom_pair"/>
</dbReference>
<dbReference type="PANTHER" id="PTHR11216">
    <property type="entry name" value="EH DOMAIN"/>
    <property type="match status" value="1"/>
</dbReference>
<feature type="compositionally biased region" description="Low complexity" evidence="1">
    <location>
        <begin position="376"/>
        <end position="385"/>
    </location>
</feature>
<evidence type="ECO:0000259" key="2">
    <source>
        <dbReference type="PROSITE" id="PS50031"/>
    </source>
</evidence>